<evidence type="ECO:0000256" key="1">
    <source>
        <dbReference type="ARBA" id="ARBA00001971"/>
    </source>
</evidence>
<dbReference type="EMBL" id="JAULSR010000003">
    <property type="protein sequence ID" value="KAK0625502.1"/>
    <property type="molecule type" value="Genomic_DNA"/>
</dbReference>
<keyword evidence="10" id="KW-1185">Reference proteome</keyword>
<feature type="binding site" description="axial binding residue" evidence="6">
    <location>
        <position position="490"/>
    </location>
    <ligand>
        <name>heme</name>
        <dbReference type="ChEBI" id="CHEBI:30413"/>
    </ligand>
    <ligandPart>
        <name>Fe</name>
        <dbReference type="ChEBI" id="CHEBI:18248"/>
    </ligandPart>
</feature>
<keyword evidence="7" id="KW-0503">Monooxygenase</keyword>
<keyword evidence="8" id="KW-1133">Transmembrane helix</keyword>
<dbReference type="PANTHER" id="PTHR24305">
    <property type="entry name" value="CYTOCHROME P450"/>
    <property type="match status" value="1"/>
</dbReference>
<name>A0AA39X1D4_9PEZI</name>
<feature type="transmembrane region" description="Helical" evidence="8">
    <location>
        <begin position="20"/>
        <end position="40"/>
    </location>
</feature>
<comment type="caution">
    <text evidence="9">The sequence shown here is derived from an EMBL/GenBank/DDBJ whole genome shotgun (WGS) entry which is preliminary data.</text>
</comment>
<keyword evidence="8" id="KW-0472">Membrane</keyword>
<evidence type="ECO:0000256" key="4">
    <source>
        <dbReference type="ARBA" id="ARBA00022723"/>
    </source>
</evidence>
<dbReference type="GO" id="GO:0005506">
    <property type="term" value="F:iron ion binding"/>
    <property type="evidence" value="ECO:0007669"/>
    <property type="project" value="InterPro"/>
</dbReference>
<dbReference type="Proteomes" id="UP001174934">
    <property type="component" value="Unassembled WGS sequence"/>
</dbReference>
<evidence type="ECO:0000313" key="10">
    <source>
        <dbReference type="Proteomes" id="UP001174934"/>
    </source>
</evidence>
<dbReference type="GO" id="GO:0020037">
    <property type="term" value="F:heme binding"/>
    <property type="evidence" value="ECO:0007669"/>
    <property type="project" value="InterPro"/>
</dbReference>
<dbReference type="Gene3D" id="1.10.630.10">
    <property type="entry name" value="Cytochrome P450"/>
    <property type="match status" value="1"/>
</dbReference>
<dbReference type="CDD" id="cd11062">
    <property type="entry name" value="CYP58-like"/>
    <property type="match status" value="1"/>
</dbReference>
<keyword evidence="8" id="KW-0812">Transmembrane</keyword>
<comment type="similarity">
    <text evidence="2 7">Belongs to the cytochrome P450 family.</text>
</comment>
<evidence type="ECO:0000313" key="9">
    <source>
        <dbReference type="EMBL" id="KAK0625502.1"/>
    </source>
</evidence>
<evidence type="ECO:0000256" key="8">
    <source>
        <dbReference type="SAM" id="Phobius"/>
    </source>
</evidence>
<dbReference type="GO" id="GO:0004497">
    <property type="term" value="F:monooxygenase activity"/>
    <property type="evidence" value="ECO:0007669"/>
    <property type="project" value="UniProtKB-KW"/>
</dbReference>
<evidence type="ECO:0000256" key="5">
    <source>
        <dbReference type="ARBA" id="ARBA00023004"/>
    </source>
</evidence>
<comment type="cofactor">
    <cofactor evidence="1 6">
        <name>heme</name>
        <dbReference type="ChEBI" id="CHEBI:30413"/>
    </cofactor>
</comment>
<dbReference type="SUPFAM" id="SSF48264">
    <property type="entry name" value="Cytochrome P450"/>
    <property type="match status" value="1"/>
</dbReference>
<dbReference type="PRINTS" id="PR00463">
    <property type="entry name" value="EP450I"/>
</dbReference>
<accession>A0AA39X1D4</accession>
<reference evidence="9" key="1">
    <citation type="submission" date="2023-06" db="EMBL/GenBank/DDBJ databases">
        <title>Genome-scale phylogeny and comparative genomics of the fungal order Sordariales.</title>
        <authorList>
            <consortium name="Lawrence Berkeley National Laboratory"/>
            <person name="Hensen N."/>
            <person name="Bonometti L."/>
            <person name="Westerberg I."/>
            <person name="Brannstrom I.O."/>
            <person name="Guillou S."/>
            <person name="Cros-Aarteil S."/>
            <person name="Calhoun S."/>
            <person name="Haridas S."/>
            <person name="Kuo A."/>
            <person name="Mondo S."/>
            <person name="Pangilinan J."/>
            <person name="Riley R."/>
            <person name="LaButti K."/>
            <person name="Andreopoulos B."/>
            <person name="Lipzen A."/>
            <person name="Chen C."/>
            <person name="Yanf M."/>
            <person name="Daum C."/>
            <person name="Ng V."/>
            <person name="Clum A."/>
            <person name="Steindorff A."/>
            <person name="Ohm R."/>
            <person name="Martin F."/>
            <person name="Silar P."/>
            <person name="Natvig D."/>
            <person name="Lalanne C."/>
            <person name="Gautier V."/>
            <person name="Ament-velasquez S.L."/>
            <person name="Kruys A."/>
            <person name="Hutchinson M.I."/>
            <person name="Powell A.J."/>
            <person name="Barry K."/>
            <person name="Miller A.N."/>
            <person name="Grigoriev I.V."/>
            <person name="Debuchy R."/>
            <person name="Gladieux P."/>
            <person name="Thoren M.H."/>
            <person name="Johannesson H."/>
        </authorList>
    </citation>
    <scope>NUCLEOTIDE SEQUENCE</scope>
    <source>
        <strain evidence="9">SMH3391-2</strain>
    </source>
</reference>
<organism evidence="9 10">
    <name type="scientific">Bombardia bombarda</name>
    <dbReference type="NCBI Taxonomy" id="252184"/>
    <lineage>
        <taxon>Eukaryota</taxon>
        <taxon>Fungi</taxon>
        <taxon>Dikarya</taxon>
        <taxon>Ascomycota</taxon>
        <taxon>Pezizomycotina</taxon>
        <taxon>Sordariomycetes</taxon>
        <taxon>Sordariomycetidae</taxon>
        <taxon>Sordariales</taxon>
        <taxon>Lasiosphaeriaceae</taxon>
        <taxon>Bombardia</taxon>
    </lineage>
</organism>
<dbReference type="InterPro" id="IPR017972">
    <property type="entry name" value="Cyt_P450_CS"/>
</dbReference>
<sequence>MTSFLWDLVAQGTTVKSSAWNLLFASGIIYAIYMVGVVIYRLTLHPLARFPGPFLCRIGFLQQGYYEAILQGKFIYEIPKYHEKYGPVVRLNPDEVHINDISVFHEYVRDKSVSHGYILATQPPSDQDHNSIFDRNKRFTKDPATYSVGVDSAMTMTIPVEAHRAKRQVLDPVFSKRRVNMMEDYFYEEIERIFTKINEYEKKGDEVPIHEMFYCYTCDIVSELLFGKSLDMISAPDFKERVKDMQFFTGGVWTALHFPWLRKLITDGPRWVAGKLSATYIKMITYFEQLAQEAMDRYDSDKAAQRNPYEETIFDRMLTNNLKRRKEDPVVEPLKFQDLADESAMILNGGTEPPANEMAYATYYFLLYPEVQKRILAELDAVDLDEHGRLPLQAVESLPYFTGFVKECLRTATLIPGRLPRRVPKGGLYVPAIKDTIPEGYAVGISHDLIHKNPDIFPEPNKFRPERWIGPAGKELMHWLVSFSWGRTDCVGKNLAYAEMYLMLANLFSRYHLEMLPGTHEAMQWSDRVIMHPHGFLHVKVKLRTVKRG</sequence>
<dbReference type="InterPro" id="IPR001128">
    <property type="entry name" value="Cyt_P450"/>
</dbReference>
<dbReference type="InterPro" id="IPR002401">
    <property type="entry name" value="Cyt_P450_E_grp-I"/>
</dbReference>
<dbReference type="PANTHER" id="PTHR24305:SF166">
    <property type="entry name" value="CYTOCHROME P450 12A4, MITOCHONDRIAL-RELATED"/>
    <property type="match status" value="1"/>
</dbReference>
<keyword evidence="7" id="KW-0560">Oxidoreductase</keyword>
<proteinExistence type="inferred from homology"/>
<dbReference type="InterPro" id="IPR036396">
    <property type="entry name" value="Cyt_P450_sf"/>
</dbReference>
<dbReference type="Pfam" id="PF00067">
    <property type="entry name" value="p450"/>
    <property type="match status" value="1"/>
</dbReference>
<keyword evidence="3 6" id="KW-0349">Heme</keyword>
<evidence type="ECO:0000256" key="3">
    <source>
        <dbReference type="ARBA" id="ARBA00022617"/>
    </source>
</evidence>
<keyword evidence="5 6" id="KW-0408">Iron</keyword>
<dbReference type="GO" id="GO:0016705">
    <property type="term" value="F:oxidoreductase activity, acting on paired donors, with incorporation or reduction of molecular oxygen"/>
    <property type="evidence" value="ECO:0007669"/>
    <property type="project" value="InterPro"/>
</dbReference>
<dbReference type="InterPro" id="IPR050121">
    <property type="entry name" value="Cytochrome_P450_monoxygenase"/>
</dbReference>
<dbReference type="PROSITE" id="PS00086">
    <property type="entry name" value="CYTOCHROME_P450"/>
    <property type="match status" value="1"/>
</dbReference>
<evidence type="ECO:0000256" key="6">
    <source>
        <dbReference type="PIRSR" id="PIRSR602401-1"/>
    </source>
</evidence>
<gene>
    <name evidence="9" type="ORF">B0T17DRAFT_275666</name>
</gene>
<dbReference type="AlphaFoldDB" id="A0AA39X1D4"/>
<evidence type="ECO:0000256" key="2">
    <source>
        <dbReference type="ARBA" id="ARBA00010617"/>
    </source>
</evidence>
<protein>
    <submittedName>
        <fullName evidence="9">Cytochrome P450</fullName>
    </submittedName>
</protein>
<evidence type="ECO:0000256" key="7">
    <source>
        <dbReference type="RuleBase" id="RU000461"/>
    </source>
</evidence>
<keyword evidence="4 6" id="KW-0479">Metal-binding</keyword>